<dbReference type="EMBL" id="ADBJ01000003">
    <property type="protein sequence ID" value="EFA86256.1"/>
    <property type="molecule type" value="Genomic_DNA"/>
</dbReference>
<dbReference type="GO" id="GO:0031267">
    <property type="term" value="F:small GTPase binding"/>
    <property type="evidence" value="ECO:0007669"/>
    <property type="project" value="TreeGrafter"/>
</dbReference>
<dbReference type="GO" id="GO:0031410">
    <property type="term" value="C:cytoplasmic vesicle"/>
    <property type="evidence" value="ECO:0007669"/>
    <property type="project" value="UniProtKB-ARBA"/>
</dbReference>
<dbReference type="RefSeq" id="XP_020438361.1">
    <property type="nucleotide sequence ID" value="XM_020571838.1"/>
</dbReference>
<dbReference type="InterPro" id="IPR035969">
    <property type="entry name" value="Rab-GAP_TBC_sf"/>
</dbReference>
<dbReference type="PANTHER" id="PTHR47219">
    <property type="entry name" value="RAB GTPASE-ACTIVATING PROTEIN 1-LIKE"/>
    <property type="match status" value="1"/>
</dbReference>
<dbReference type="SUPFAM" id="SSF47923">
    <property type="entry name" value="Ypt/Rab-GAP domain of gyp1p"/>
    <property type="match status" value="1"/>
</dbReference>
<dbReference type="InterPro" id="IPR050302">
    <property type="entry name" value="Rab_GAP_TBC_domain"/>
</dbReference>
<dbReference type="PROSITE" id="PS50086">
    <property type="entry name" value="TBC_RABGAP"/>
    <property type="match status" value="1"/>
</dbReference>
<protein>
    <submittedName>
        <fullName evidence="2">Regulator of chromosome condensation domain-containing protein</fullName>
    </submittedName>
</protein>
<evidence type="ECO:0000259" key="1">
    <source>
        <dbReference type="PROSITE" id="PS50086"/>
    </source>
</evidence>
<feature type="domain" description="Rab-GAP TBC" evidence="1">
    <location>
        <begin position="1"/>
        <end position="102"/>
    </location>
</feature>
<proteinExistence type="predicted"/>
<comment type="caution">
    <text evidence="2">The sequence shown here is derived from an EMBL/GenBank/DDBJ whole genome shotgun (WGS) entry which is preliminary data.</text>
</comment>
<evidence type="ECO:0000313" key="2">
    <source>
        <dbReference type="EMBL" id="EFA86256.1"/>
    </source>
</evidence>
<dbReference type="Pfam" id="PF00566">
    <property type="entry name" value="RabGAP-TBC"/>
    <property type="match status" value="1"/>
</dbReference>
<dbReference type="Proteomes" id="UP000001396">
    <property type="component" value="Unassembled WGS sequence"/>
</dbReference>
<name>D3AXI7_HETP5</name>
<dbReference type="InParanoid" id="D3AXI7"/>
<evidence type="ECO:0000313" key="3">
    <source>
        <dbReference type="Proteomes" id="UP000001396"/>
    </source>
</evidence>
<accession>D3AXI7</accession>
<keyword evidence="3" id="KW-1185">Reference proteome</keyword>
<reference evidence="2 3" key="1">
    <citation type="journal article" date="2011" name="Genome Res.">
        <title>Phylogeny-wide analysis of social amoeba genomes highlights ancient origins for complex intercellular communication.</title>
        <authorList>
            <person name="Heidel A.J."/>
            <person name="Lawal H.M."/>
            <person name="Felder M."/>
            <person name="Schilde C."/>
            <person name="Helps N.R."/>
            <person name="Tunggal B."/>
            <person name="Rivero F."/>
            <person name="John U."/>
            <person name="Schleicher M."/>
            <person name="Eichinger L."/>
            <person name="Platzer M."/>
            <person name="Noegel A.A."/>
            <person name="Schaap P."/>
            <person name="Gloeckner G."/>
        </authorList>
    </citation>
    <scope>NUCLEOTIDE SEQUENCE [LARGE SCALE GENOMIC DNA]</scope>
    <source>
        <strain evidence="3">ATCC 26659 / Pp 5 / PN500</strain>
    </source>
</reference>
<dbReference type="OMA" id="CIASAQM"/>
<organism evidence="2 3">
    <name type="scientific">Heterostelium pallidum (strain ATCC 26659 / Pp 5 / PN500)</name>
    <name type="common">Cellular slime mold</name>
    <name type="synonym">Polysphondylium pallidum</name>
    <dbReference type="NCBI Taxonomy" id="670386"/>
    <lineage>
        <taxon>Eukaryota</taxon>
        <taxon>Amoebozoa</taxon>
        <taxon>Evosea</taxon>
        <taxon>Eumycetozoa</taxon>
        <taxon>Dictyostelia</taxon>
        <taxon>Acytosteliales</taxon>
        <taxon>Acytosteliaceae</taxon>
        <taxon>Heterostelium</taxon>
    </lineage>
</organism>
<dbReference type="AlphaFoldDB" id="D3AXI7"/>
<dbReference type="GO" id="GO:0005773">
    <property type="term" value="C:vacuole"/>
    <property type="evidence" value="ECO:0007669"/>
    <property type="project" value="UniProtKB-ARBA"/>
</dbReference>
<dbReference type="PANTHER" id="PTHR47219:SF15">
    <property type="entry name" value="TBC1 DOMAIN FAMILY MEMBER 12 ISOFORM X1"/>
    <property type="match status" value="1"/>
</dbReference>
<dbReference type="FunFam" id="1.10.472.80:FF:000006">
    <property type="entry name" value="TBC1 domain family member 14"/>
    <property type="match status" value="1"/>
</dbReference>
<gene>
    <name evidence="2" type="ORF">PPL_00818</name>
</gene>
<dbReference type="GeneID" id="31356349"/>
<dbReference type="GO" id="GO:0016192">
    <property type="term" value="P:vesicle-mediated transport"/>
    <property type="evidence" value="ECO:0007669"/>
    <property type="project" value="UniProtKB-ARBA"/>
</dbReference>
<dbReference type="InterPro" id="IPR000195">
    <property type="entry name" value="Rab-GAP-TBC_dom"/>
</dbReference>
<sequence>MTYLAGLFCLHWKPYECFVAFANMVHTHYFTSLFMMDVNQIVKHIKIFDILYQRYLPELHSQFRKLGFSSEHYLLEWFLTLFTKQLPLDVVARIWDCYVFEGESFIYATAIAILKCCQKLIISSSFDEAALLLRTLPQDIKEEALFSAINTIHIPKYFKKLVENLNKESYIHNI</sequence>
<dbReference type="Gene3D" id="1.10.472.80">
    <property type="entry name" value="Ypt/Rab-GAP domain of gyp1p, domain 3"/>
    <property type="match status" value="1"/>
</dbReference>
<dbReference type="GO" id="GO:0005096">
    <property type="term" value="F:GTPase activator activity"/>
    <property type="evidence" value="ECO:0007669"/>
    <property type="project" value="TreeGrafter"/>
</dbReference>
<dbReference type="STRING" id="670386.D3AXI7"/>